<proteinExistence type="predicted"/>
<gene>
    <name evidence="2" type="ORF">PTSG_06574</name>
</gene>
<dbReference type="SUPFAM" id="SSF101898">
    <property type="entry name" value="NHL repeat"/>
    <property type="match status" value="1"/>
</dbReference>
<dbReference type="AlphaFoldDB" id="F2UG74"/>
<feature type="domain" description="Vps16 N-terminal" evidence="1">
    <location>
        <begin position="155"/>
        <end position="334"/>
    </location>
</feature>
<organism evidence="3">
    <name type="scientific">Salpingoeca rosetta (strain ATCC 50818 / BSB-021)</name>
    <dbReference type="NCBI Taxonomy" id="946362"/>
    <lineage>
        <taxon>Eukaryota</taxon>
        <taxon>Choanoflagellata</taxon>
        <taxon>Craspedida</taxon>
        <taxon>Salpingoecidae</taxon>
        <taxon>Salpingoeca</taxon>
    </lineage>
</organism>
<dbReference type="GO" id="GO:0005765">
    <property type="term" value="C:lysosomal membrane"/>
    <property type="evidence" value="ECO:0007669"/>
    <property type="project" value="TreeGrafter"/>
</dbReference>
<keyword evidence="3" id="KW-1185">Reference proteome</keyword>
<dbReference type="GO" id="GO:0030897">
    <property type="term" value="C:HOPS complex"/>
    <property type="evidence" value="ECO:0007669"/>
    <property type="project" value="TreeGrafter"/>
</dbReference>
<evidence type="ECO:0000313" key="3">
    <source>
        <dbReference type="Proteomes" id="UP000007799"/>
    </source>
</evidence>
<sequence length="337" mass="38022">MDEERWNEVLRPHTTGEGWQPCGDSFYRMHKVYMNMGWYNPDDVMKSISLGDYIHAVAPYGGPVALTLDRTKVTEVHGMHEVTNVKIFSPAGYRMGTIKWTGDRNIVGLVWASAEHLIIVQEDGACQVHNVTGGFLHAIPPRAELRIGVTKKLPIGTAVKATHMAVSWDEEKVAVFHEGMIRVYAKNFTDLKYELDTDTNVEPTSIVWCGSHSVVAYWDEEKMPSGMLLVVPGSRHQTTFSYVNRVILCPEMDGLRVISDEEHEFLQPVPDEMWSTFLAGDTGESKLYQARVFYEDRSPLADELLRSVKDAGPDAMVQAVQSLMVAAEHEWDPRLIR</sequence>
<dbReference type="GO" id="GO:0016197">
    <property type="term" value="P:endosomal transport"/>
    <property type="evidence" value="ECO:0007669"/>
    <property type="project" value="TreeGrafter"/>
</dbReference>
<dbReference type="EMBL" id="GL832972">
    <property type="protein sequence ID" value="EGD75502.1"/>
    <property type="molecule type" value="Genomic_DNA"/>
</dbReference>
<evidence type="ECO:0000259" key="1">
    <source>
        <dbReference type="Pfam" id="PF04841"/>
    </source>
</evidence>
<dbReference type="GeneID" id="16072519"/>
<accession>F2UG74</accession>
<name>F2UG74_SALR5</name>
<dbReference type="KEGG" id="sre:PTSG_06574"/>
<dbReference type="GO" id="GO:0042144">
    <property type="term" value="P:vacuole fusion, non-autophagic"/>
    <property type="evidence" value="ECO:0007669"/>
    <property type="project" value="TreeGrafter"/>
</dbReference>
<feature type="domain" description="Vps16 N-terminal" evidence="1">
    <location>
        <begin position="19"/>
        <end position="140"/>
    </location>
</feature>
<dbReference type="GO" id="GO:0005768">
    <property type="term" value="C:endosome"/>
    <property type="evidence" value="ECO:0007669"/>
    <property type="project" value="TreeGrafter"/>
</dbReference>
<dbReference type="OrthoDB" id="1792at2759"/>
<reference evidence="2" key="1">
    <citation type="submission" date="2009-08" db="EMBL/GenBank/DDBJ databases">
        <title>Annotation of Salpingoeca rosetta.</title>
        <authorList>
            <consortium name="The Broad Institute Genome Sequencing Platform"/>
            <person name="Russ C."/>
            <person name="Cuomo C."/>
            <person name="Burger G."/>
            <person name="Gray M.W."/>
            <person name="Holland P.W.H."/>
            <person name="King N."/>
            <person name="Lang F.B.F."/>
            <person name="Roger A.J."/>
            <person name="Ruiz-Trillo I."/>
            <person name="Young S.K."/>
            <person name="Zeng Q."/>
            <person name="Gargeya S."/>
            <person name="Alvarado L."/>
            <person name="Berlin A."/>
            <person name="Chapman S.B."/>
            <person name="Chen Z."/>
            <person name="Freedman E."/>
            <person name="Gellesch M."/>
            <person name="Goldberg J."/>
            <person name="Griggs A."/>
            <person name="Gujja S."/>
            <person name="Heilman E."/>
            <person name="Heiman D."/>
            <person name="Howarth C."/>
            <person name="Mehta T."/>
            <person name="Neiman D."/>
            <person name="Pearson M."/>
            <person name="Roberts A."/>
            <person name="Saif S."/>
            <person name="Shea T."/>
            <person name="Shenoy N."/>
            <person name="Sisk P."/>
            <person name="Stolte C."/>
            <person name="Sykes S."/>
            <person name="White J."/>
            <person name="Yandava C."/>
            <person name="Haas B."/>
            <person name="Nusbaum C."/>
            <person name="Birren B."/>
        </authorList>
    </citation>
    <scope>NUCLEOTIDE SEQUENCE [LARGE SCALE GENOMIC DNA]</scope>
    <source>
        <strain evidence="2">ATCC 50818</strain>
    </source>
</reference>
<dbReference type="GO" id="GO:0006886">
    <property type="term" value="P:intracellular protein transport"/>
    <property type="evidence" value="ECO:0007669"/>
    <property type="project" value="InterPro"/>
</dbReference>
<evidence type="ECO:0000313" key="2">
    <source>
        <dbReference type="EMBL" id="EGD75502.1"/>
    </source>
</evidence>
<dbReference type="STRING" id="946362.F2UG74"/>
<dbReference type="GO" id="GO:0003779">
    <property type="term" value="F:actin binding"/>
    <property type="evidence" value="ECO:0007669"/>
    <property type="project" value="TreeGrafter"/>
</dbReference>
<dbReference type="InterPro" id="IPR006926">
    <property type="entry name" value="Vps16_N"/>
</dbReference>
<dbReference type="InParanoid" id="F2UG74"/>
<dbReference type="PANTHER" id="PTHR12811:SF0">
    <property type="entry name" value="VACUOLAR PROTEIN SORTING-ASSOCIATED PROTEIN 16 HOMOLOG"/>
    <property type="match status" value="1"/>
</dbReference>
<dbReference type="eggNOG" id="KOG2280">
    <property type="taxonomic scope" value="Eukaryota"/>
</dbReference>
<dbReference type="RefSeq" id="XP_004991959.1">
    <property type="nucleotide sequence ID" value="XM_004991902.1"/>
</dbReference>
<dbReference type="Proteomes" id="UP000007799">
    <property type="component" value="Unassembled WGS sequence"/>
</dbReference>
<dbReference type="PANTHER" id="PTHR12811">
    <property type="entry name" value="VACUOLAR PROTEIN SORTING VPS16"/>
    <property type="match status" value="1"/>
</dbReference>
<dbReference type="Pfam" id="PF04841">
    <property type="entry name" value="Vps16_N"/>
    <property type="match status" value="2"/>
</dbReference>
<protein>
    <recommendedName>
        <fullName evidence="1">Vps16 N-terminal domain-containing protein</fullName>
    </recommendedName>
</protein>
<dbReference type="InterPro" id="IPR016534">
    <property type="entry name" value="VPS16"/>
</dbReference>